<evidence type="ECO:0000256" key="1">
    <source>
        <dbReference type="ARBA" id="ARBA00004496"/>
    </source>
</evidence>
<dbReference type="SUPFAM" id="SSF48371">
    <property type="entry name" value="ARM repeat"/>
    <property type="match status" value="1"/>
</dbReference>
<comment type="subcellular location">
    <subcellularLocation>
        <location evidence="1">Cytoplasm</location>
    </subcellularLocation>
</comment>
<dbReference type="Gene3D" id="1.25.10.10">
    <property type="entry name" value="Leucine-rich Repeat Variant"/>
    <property type="match status" value="1"/>
</dbReference>
<dbReference type="EMBL" id="OE000897">
    <property type="protein sequence ID" value="CAD7455393.1"/>
    <property type="molecule type" value="Genomic_DNA"/>
</dbReference>
<keyword evidence="2" id="KW-0813">Transport</keyword>
<dbReference type="InterPro" id="IPR011989">
    <property type="entry name" value="ARM-like"/>
</dbReference>
<dbReference type="InterPro" id="IPR040122">
    <property type="entry name" value="Importin_beta"/>
</dbReference>
<dbReference type="AlphaFoldDB" id="A0A7R9FKW4"/>
<dbReference type="Pfam" id="PF25574">
    <property type="entry name" value="TPR_IMB1"/>
    <property type="match status" value="1"/>
</dbReference>
<dbReference type="InterPro" id="IPR016024">
    <property type="entry name" value="ARM-type_fold"/>
</dbReference>
<reference evidence="7" key="1">
    <citation type="submission" date="2020-11" db="EMBL/GenBank/DDBJ databases">
        <authorList>
            <person name="Tran Van P."/>
        </authorList>
    </citation>
    <scope>NUCLEOTIDE SEQUENCE</scope>
</reference>
<evidence type="ECO:0000256" key="5">
    <source>
        <dbReference type="ARBA" id="ARBA00022927"/>
    </source>
</evidence>
<sequence length="240" mass="26842">MRVEDNKKCPSERRRMVEGYMKIKAFYLTDLATGWKQLTGDGDGDAFAIFDVWIVGDFLQLVEKGTKLVLEQVVTTIASVADTSEEQFVAYYDRLMPCLKYIISNANTEDLKMLRGKAIECVSLIGLAVGAEKFMRDASEVMDMLLKTQTEGGDLPDDDPQTSYLISAWARICKILGKQFEQYLPLVMGPVMKAASMKPEVALLDNDDMQGVEGDLDWQFVSLGEQQNFGIKTSGNFEIT</sequence>
<name>A0A7R9FKW4_9NEOP</name>
<protein>
    <recommendedName>
        <fullName evidence="6">Importin subunit beta-1/Transportin-1-like TPR repeats domain-containing protein</fullName>
    </recommendedName>
</protein>
<keyword evidence="3" id="KW-0963">Cytoplasm</keyword>
<keyword evidence="4" id="KW-0677">Repeat</keyword>
<proteinExistence type="predicted"/>
<evidence type="ECO:0000313" key="7">
    <source>
        <dbReference type="EMBL" id="CAD7455393.1"/>
    </source>
</evidence>
<dbReference type="GO" id="GO:0005737">
    <property type="term" value="C:cytoplasm"/>
    <property type="evidence" value="ECO:0007669"/>
    <property type="project" value="UniProtKB-SubCell"/>
</dbReference>
<dbReference type="GO" id="GO:0006606">
    <property type="term" value="P:protein import into nucleus"/>
    <property type="evidence" value="ECO:0007669"/>
    <property type="project" value="InterPro"/>
</dbReference>
<evidence type="ECO:0000256" key="4">
    <source>
        <dbReference type="ARBA" id="ARBA00022737"/>
    </source>
</evidence>
<dbReference type="InterPro" id="IPR058584">
    <property type="entry name" value="IMB1_TNPO1-like_TPR"/>
</dbReference>
<accession>A0A7R9FKW4</accession>
<gene>
    <name evidence="7" type="ORF">TTEB3V08_LOCUS3466</name>
</gene>
<evidence type="ECO:0000259" key="6">
    <source>
        <dbReference type="Pfam" id="PF25574"/>
    </source>
</evidence>
<dbReference type="PANTHER" id="PTHR10527">
    <property type="entry name" value="IMPORTIN BETA"/>
    <property type="match status" value="1"/>
</dbReference>
<organism evidence="7">
    <name type="scientific">Timema tahoe</name>
    <dbReference type="NCBI Taxonomy" id="61484"/>
    <lineage>
        <taxon>Eukaryota</taxon>
        <taxon>Metazoa</taxon>
        <taxon>Ecdysozoa</taxon>
        <taxon>Arthropoda</taxon>
        <taxon>Hexapoda</taxon>
        <taxon>Insecta</taxon>
        <taxon>Pterygota</taxon>
        <taxon>Neoptera</taxon>
        <taxon>Polyneoptera</taxon>
        <taxon>Phasmatodea</taxon>
        <taxon>Timematodea</taxon>
        <taxon>Timematoidea</taxon>
        <taxon>Timematidae</taxon>
        <taxon>Timema</taxon>
    </lineage>
</organism>
<evidence type="ECO:0000256" key="2">
    <source>
        <dbReference type="ARBA" id="ARBA00022448"/>
    </source>
</evidence>
<keyword evidence="5" id="KW-0653">Protein transport</keyword>
<feature type="domain" description="Importin subunit beta-1/Transportin-1-like TPR repeats" evidence="6">
    <location>
        <begin position="57"/>
        <end position="200"/>
    </location>
</feature>
<evidence type="ECO:0000256" key="3">
    <source>
        <dbReference type="ARBA" id="ARBA00022490"/>
    </source>
</evidence>